<name>A0A9P8UMH3_9PEZI</name>
<protein>
    <submittedName>
        <fullName evidence="1">Uncharacterized protein</fullName>
    </submittedName>
</protein>
<organism evidence="1 2">
    <name type="scientific">Truncatella angustata</name>
    <dbReference type="NCBI Taxonomy" id="152316"/>
    <lineage>
        <taxon>Eukaryota</taxon>
        <taxon>Fungi</taxon>
        <taxon>Dikarya</taxon>
        <taxon>Ascomycota</taxon>
        <taxon>Pezizomycotina</taxon>
        <taxon>Sordariomycetes</taxon>
        <taxon>Xylariomycetidae</taxon>
        <taxon>Amphisphaeriales</taxon>
        <taxon>Sporocadaceae</taxon>
        <taxon>Truncatella</taxon>
    </lineage>
</organism>
<proteinExistence type="predicted"/>
<dbReference type="EMBL" id="JAGPXC010000004">
    <property type="protein sequence ID" value="KAH6654914.1"/>
    <property type="molecule type" value="Genomic_DNA"/>
</dbReference>
<accession>A0A9P8UMH3</accession>
<dbReference type="Proteomes" id="UP000758603">
    <property type="component" value="Unassembled WGS sequence"/>
</dbReference>
<dbReference type="OrthoDB" id="2963168at2759"/>
<dbReference type="AlphaFoldDB" id="A0A9P8UMH3"/>
<comment type="caution">
    <text evidence="1">The sequence shown here is derived from an EMBL/GenBank/DDBJ whole genome shotgun (WGS) entry which is preliminary data.</text>
</comment>
<sequence>MAKGTTDKRSCPARNSKLLHRVRIVTLGCVTHWKNCIVKFISMATSLPNQRSGLRKGRLKIVVAIDFGTTYSGIAYANTDEGFQAEKEAKKGVKLHEWFKLGLCPEYEKRRATASELIRKYRSSTALPTLNTISNYEQLVVDYLKSLKGHLDEQLASVYKLVK</sequence>
<dbReference type="GeneID" id="70129015"/>
<keyword evidence="2" id="KW-1185">Reference proteome</keyword>
<evidence type="ECO:0000313" key="1">
    <source>
        <dbReference type="EMBL" id="KAH6654914.1"/>
    </source>
</evidence>
<evidence type="ECO:0000313" key="2">
    <source>
        <dbReference type="Proteomes" id="UP000758603"/>
    </source>
</evidence>
<dbReference type="RefSeq" id="XP_045959184.1">
    <property type="nucleotide sequence ID" value="XM_046100123.1"/>
</dbReference>
<gene>
    <name evidence="1" type="ORF">BKA67DRAFT_536205</name>
</gene>
<reference evidence="1" key="1">
    <citation type="journal article" date="2021" name="Nat. Commun.">
        <title>Genetic determinants of endophytism in the Arabidopsis root mycobiome.</title>
        <authorList>
            <person name="Mesny F."/>
            <person name="Miyauchi S."/>
            <person name="Thiergart T."/>
            <person name="Pickel B."/>
            <person name="Atanasova L."/>
            <person name="Karlsson M."/>
            <person name="Huettel B."/>
            <person name="Barry K.W."/>
            <person name="Haridas S."/>
            <person name="Chen C."/>
            <person name="Bauer D."/>
            <person name="Andreopoulos W."/>
            <person name="Pangilinan J."/>
            <person name="LaButti K."/>
            <person name="Riley R."/>
            <person name="Lipzen A."/>
            <person name="Clum A."/>
            <person name="Drula E."/>
            <person name="Henrissat B."/>
            <person name="Kohler A."/>
            <person name="Grigoriev I.V."/>
            <person name="Martin F.M."/>
            <person name="Hacquard S."/>
        </authorList>
    </citation>
    <scope>NUCLEOTIDE SEQUENCE</scope>
    <source>
        <strain evidence="1">MPI-SDFR-AT-0073</strain>
    </source>
</reference>